<sequence length="415" mass="47833">MKNSFKLLIPCMAFVGCTVSSFTFLNTQVYAADLVGDYKPGNPIYDRWDHFYKIEQTDSKQAEEILNELSQLTPQDIKVWKSLTYLQIREQKPEQALFSVTRATQLAPEDEQLQLQQAYLLNQLQRNDEALPIFKKLTHSKQTDIAEKANQAVNNLSGGTAVKSTFKDIYFAPSYESRFDDGIFPLKIRYGKNYNQGRAQLYGFLSFNRDTQSTGLNNSNSAETKIFDENAVVAGFGVNYQPWQTVPMRFYAEVGGSYDLIDRPENNNPQKTRSKFRESITAGAAAYQEWYANPNIEQRHIFNDYFTDFYGNVATYSREDYNVIADLRLRSGFNLYRGEVGTVQAYAKLHTLADSEGESYNNLFEVGPGIAWQPFNYLPVKLRLERLYGYYLKDDNNGQDHYNNTRVEMVLYKDF</sequence>
<proteinExistence type="predicted"/>
<name>A0A371YPJ5_9GAMM</name>
<dbReference type="RefSeq" id="WP_107008581.1">
    <property type="nucleotide sequence ID" value="NZ_JBHRSF010000055.1"/>
</dbReference>
<reference evidence="2" key="4">
    <citation type="submission" date="2024-09" db="EMBL/GenBank/DDBJ databases">
        <authorList>
            <person name="Sun Q."/>
            <person name="Mori K."/>
        </authorList>
    </citation>
    <scope>NUCLEOTIDE SEQUENCE</scope>
    <source>
        <strain evidence="2">KCTC 62575</strain>
    </source>
</reference>
<dbReference type="SUPFAM" id="SSF48452">
    <property type="entry name" value="TPR-like"/>
    <property type="match status" value="1"/>
</dbReference>
<evidence type="ECO:0000313" key="5">
    <source>
        <dbReference type="Proteomes" id="UP001595455"/>
    </source>
</evidence>
<gene>
    <name evidence="2" type="ORF">ACFODO_12990</name>
    <name evidence="3" type="ORF">C9E89_012025</name>
</gene>
<keyword evidence="1" id="KW-0732">Signal</keyword>
<dbReference type="EMBL" id="JBHRSF010000055">
    <property type="protein sequence ID" value="MFC2996169.1"/>
    <property type="molecule type" value="Genomic_DNA"/>
</dbReference>
<accession>A0A371YPJ5</accession>
<dbReference type="Proteomes" id="UP001595455">
    <property type="component" value="Unassembled WGS sequence"/>
</dbReference>
<dbReference type="InterPro" id="IPR011990">
    <property type="entry name" value="TPR-like_helical_dom_sf"/>
</dbReference>
<evidence type="ECO:0000313" key="3">
    <source>
        <dbReference type="EMBL" id="RFC83274.1"/>
    </source>
</evidence>
<dbReference type="OrthoDB" id="6703156at2"/>
<evidence type="ECO:0000313" key="2">
    <source>
        <dbReference type="EMBL" id="MFC2996169.1"/>
    </source>
</evidence>
<comment type="caution">
    <text evidence="3">The sequence shown here is derived from an EMBL/GenBank/DDBJ whole genome shotgun (WGS) entry which is preliminary data.</text>
</comment>
<evidence type="ECO:0000313" key="4">
    <source>
        <dbReference type="Proteomes" id="UP000240957"/>
    </source>
</evidence>
<dbReference type="PROSITE" id="PS51257">
    <property type="entry name" value="PROKAR_LIPOPROTEIN"/>
    <property type="match status" value="1"/>
</dbReference>
<keyword evidence="5" id="KW-1185">Reference proteome</keyword>
<reference evidence="5" key="3">
    <citation type="journal article" date="2019" name="Int. J. Syst. Evol. Microbiol.">
        <title>The Global Catalogue of Microorganisms (GCM) 10K type strain sequencing project: providing services to taxonomists for standard genome sequencing and annotation.</title>
        <authorList>
            <consortium name="The Broad Institute Genomics Platform"/>
            <consortium name="The Broad Institute Genome Sequencing Center for Infectious Disease"/>
            <person name="Wu L."/>
            <person name="Ma J."/>
        </authorList>
    </citation>
    <scope>NUCLEOTIDE SEQUENCE [LARGE SCALE GENOMIC DNA]</scope>
    <source>
        <strain evidence="5">KCTC 62575</strain>
    </source>
</reference>
<dbReference type="Gene3D" id="1.25.40.10">
    <property type="entry name" value="Tetratricopeptide repeat domain"/>
    <property type="match status" value="1"/>
</dbReference>
<evidence type="ECO:0000256" key="1">
    <source>
        <dbReference type="SAM" id="SignalP"/>
    </source>
</evidence>
<reference evidence="3 4" key="2">
    <citation type="submission" date="2018-08" db="EMBL/GenBank/DDBJ databases">
        <title>The draft genome of Acinetobacter sichuanensis strain WCHAc060041.</title>
        <authorList>
            <person name="Qin J."/>
            <person name="Feng Y."/>
            <person name="Zong Z."/>
        </authorList>
    </citation>
    <scope>NUCLEOTIDE SEQUENCE [LARGE SCALE GENOMIC DNA]</scope>
    <source>
        <strain evidence="3 4">WCHAc060041</strain>
    </source>
</reference>
<reference evidence="2" key="1">
    <citation type="journal article" date="2014" name="Int. J. Syst. Evol. Microbiol.">
        <title>Complete genome of a new Firmicutes species belonging to the dominant human colonic microbiota ('Ruminococcus bicirculans') reveals two chromosomes and a selective capacity to utilize plant glucans.</title>
        <authorList>
            <consortium name="NISC Comparative Sequencing Program"/>
            <person name="Wegmann U."/>
            <person name="Louis P."/>
            <person name="Goesmann A."/>
            <person name="Henrissat B."/>
            <person name="Duncan S.H."/>
            <person name="Flint H.J."/>
        </authorList>
    </citation>
    <scope>NUCLEOTIDE SEQUENCE</scope>
    <source>
        <strain evidence="2">KCTC 62575</strain>
    </source>
</reference>
<feature type="signal peptide" evidence="1">
    <location>
        <begin position="1"/>
        <end position="31"/>
    </location>
</feature>
<dbReference type="EMBL" id="PYIX02000019">
    <property type="protein sequence ID" value="RFC83274.1"/>
    <property type="molecule type" value="Genomic_DNA"/>
</dbReference>
<dbReference type="Proteomes" id="UP000240957">
    <property type="component" value="Unassembled WGS sequence"/>
</dbReference>
<feature type="chain" id="PRO_5017084988" evidence="1">
    <location>
        <begin position="32"/>
        <end position="415"/>
    </location>
</feature>
<dbReference type="AlphaFoldDB" id="A0A371YPJ5"/>
<protein>
    <submittedName>
        <fullName evidence="2">Tetratricopeptide repeat protein</fullName>
    </submittedName>
</protein>
<organism evidence="3 4">
    <name type="scientific">Acinetobacter sichuanensis</name>
    <dbReference type="NCBI Taxonomy" id="2136183"/>
    <lineage>
        <taxon>Bacteria</taxon>
        <taxon>Pseudomonadati</taxon>
        <taxon>Pseudomonadota</taxon>
        <taxon>Gammaproteobacteria</taxon>
        <taxon>Moraxellales</taxon>
        <taxon>Moraxellaceae</taxon>
        <taxon>Acinetobacter</taxon>
    </lineage>
</organism>